<sequence>MSGYTLATSTSVFPSGLPPTQPIHRAGLGNPFSEAYRPNATRATIVDGSTNVHSMQTMHAQYPDLPAQRAVSFQVIGGQIFEDPQFFVPTQDPSQQSRDIQIEQMAKILENLRATQAALEMQNQAHTAERSRLAVHIGNMQKQLMYERQRYNRLLESYRRIFKVVQELHENSENTPQEYPGVKLEPDQIKRSASCDEL</sequence>
<evidence type="ECO:0000313" key="4">
    <source>
        <dbReference type="Proteomes" id="UP000297595"/>
    </source>
</evidence>
<feature type="coiled-coil region" evidence="1">
    <location>
        <begin position="102"/>
        <end position="129"/>
    </location>
</feature>
<reference evidence="3 4" key="1">
    <citation type="submission" date="2019-03" db="EMBL/GenBank/DDBJ databases">
        <title>Nematode-trapping fungi genome.</title>
        <authorList>
            <person name="Vidal-Diez De Ulzurrun G."/>
        </authorList>
    </citation>
    <scope>NUCLEOTIDE SEQUENCE [LARGE SCALE GENOMIC DNA]</scope>
    <source>
        <strain evidence="3 4">TWF154</strain>
    </source>
</reference>
<evidence type="ECO:0000313" key="3">
    <source>
        <dbReference type="EMBL" id="TGJ70093.1"/>
    </source>
</evidence>
<proteinExistence type="predicted"/>
<organism evidence="3 4">
    <name type="scientific">Orbilia oligospora</name>
    <name type="common">Nematode-trapping fungus</name>
    <name type="synonym">Arthrobotrys oligospora</name>
    <dbReference type="NCBI Taxonomy" id="2813651"/>
    <lineage>
        <taxon>Eukaryota</taxon>
        <taxon>Fungi</taxon>
        <taxon>Dikarya</taxon>
        <taxon>Ascomycota</taxon>
        <taxon>Pezizomycotina</taxon>
        <taxon>Orbiliomycetes</taxon>
        <taxon>Orbiliales</taxon>
        <taxon>Orbiliaceae</taxon>
        <taxon>Orbilia</taxon>
    </lineage>
</organism>
<protein>
    <submittedName>
        <fullName evidence="3">Uncharacterized protein</fullName>
    </submittedName>
</protein>
<accession>A0A8H2E3Q3</accession>
<name>A0A8H2E3Q3_ORBOL</name>
<feature type="compositionally biased region" description="Basic and acidic residues" evidence="2">
    <location>
        <begin position="184"/>
        <end position="198"/>
    </location>
</feature>
<evidence type="ECO:0000256" key="1">
    <source>
        <dbReference type="SAM" id="Coils"/>
    </source>
</evidence>
<dbReference type="EMBL" id="SOZJ01000003">
    <property type="protein sequence ID" value="TGJ70093.1"/>
    <property type="molecule type" value="Genomic_DNA"/>
</dbReference>
<feature type="compositionally biased region" description="Polar residues" evidence="2">
    <location>
        <begin position="1"/>
        <end position="13"/>
    </location>
</feature>
<keyword evidence="1" id="KW-0175">Coiled coil</keyword>
<feature type="region of interest" description="Disordered" evidence="2">
    <location>
        <begin position="1"/>
        <end position="30"/>
    </location>
</feature>
<comment type="caution">
    <text evidence="3">The sequence shown here is derived from an EMBL/GenBank/DDBJ whole genome shotgun (WGS) entry which is preliminary data.</text>
</comment>
<dbReference type="AlphaFoldDB" id="A0A8H2E3Q3"/>
<feature type="region of interest" description="Disordered" evidence="2">
    <location>
        <begin position="172"/>
        <end position="198"/>
    </location>
</feature>
<dbReference type="Proteomes" id="UP000297595">
    <property type="component" value="Unassembled WGS sequence"/>
</dbReference>
<evidence type="ECO:0000256" key="2">
    <source>
        <dbReference type="SAM" id="MobiDB-lite"/>
    </source>
</evidence>
<gene>
    <name evidence="3" type="ORF">EYR41_006084</name>
</gene>